<reference evidence="1 2" key="1">
    <citation type="submission" date="2015-01" db="EMBL/GenBank/DDBJ databases">
        <title>Evolution of Trichinella species and genotypes.</title>
        <authorList>
            <person name="Korhonen P.K."/>
            <person name="Edoardo P."/>
            <person name="Giuseppe L.R."/>
            <person name="Gasser R.B."/>
        </authorList>
    </citation>
    <scope>NUCLEOTIDE SEQUENCE [LARGE SCALE GENOMIC DNA]</scope>
    <source>
        <strain evidence="1">ISS120</strain>
    </source>
</reference>
<dbReference type="AlphaFoldDB" id="A0A0V1CBF0"/>
<gene>
    <name evidence="1" type="ORF">T03_16012</name>
</gene>
<protein>
    <submittedName>
        <fullName evidence="1">Uncharacterized protein</fullName>
    </submittedName>
</protein>
<dbReference type="OrthoDB" id="5916081at2759"/>
<accession>A0A0V1CBF0</accession>
<evidence type="ECO:0000313" key="2">
    <source>
        <dbReference type="Proteomes" id="UP000054653"/>
    </source>
</evidence>
<sequence length="67" mass="7990">MHADKECCIMRIGWIIVLCFSFPRYSVATSKCYDFNDTLLKNDFEFPLNNYELSLQHHIFAQRKDVI</sequence>
<proteinExistence type="predicted"/>
<organism evidence="1 2">
    <name type="scientific">Trichinella britovi</name>
    <name type="common">Parasitic roundworm</name>
    <dbReference type="NCBI Taxonomy" id="45882"/>
    <lineage>
        <taxon>Eukaryota</taxon>
        <taxon>Metazoa</taxon>
        <taxon>Ecdysozoa</taxon>
        <taxon>Nematoda</taxon>
        <taxon>Enoplea</taxon>
        <taxon>Dorylaimia</taxon>
        <taxon>Trichinellida</taxon>
        <taxon>Trichinellidae</taxon>
        <taxon>Trichinella</taxon>
    </lineage>
</organism>
<dbReference type="EMBL" id="JYDI01000282">
    <property type="protein sequence ID" value="KRY46551.1"/>
    <property type="molecule type" value="Genomic_DNA"/>
</dbReference>
<comment type="caution">
    <text evidence="1">The sequence shown here is derived from an EMBL/GenBank/DDBJ whole genome shotgun (WGS) entry which is preliminary data.</text>
</comment>
<evidence type="ECO:0000313" key="1">
    <source>
        <dbReference type="EMBL" id="KRY46551.1"/>
    </source>
</evidence>
<keyword evidence="2" id="KW-1185">Reference proteome</keyword>
<dbReference type="Proteomes" id="UP000054653">
    <property type="component" value="Unassembled WGS sequence"/>
</dbReference>
<name>A0A0V1CBF0_TRIBR</name>